<dbReference type="Pfam" id="PF01590">
    <property type="entry name" value="GAF"/>
    <property type="match status" value="1"/>
</dbReference>
<evidence type="ECO:0000313" key="3">
    <source>
        <dbReference type="EMBL" id="ABS03495.1"/>
    </source>
</evidence>
<dbReference type="SUPFAM" id="SSF55781">
    <property type="entry name" value="GAF domain-like"/>
    <property type="match status" value="1"/>
</dbReference>
<dbReference type="HOGENOM" id="CLU_000445_70_34_11"/>
<dbReference type="Proteomes" id="UP000001116">
    <property type="component" value="Chromosome"/>
</dbReference>
<dbReference type="InterPro" id="IPR001633">
    <property type="entry name" value="EAL_dom"/>
</dbReference>
<dbReference type="EMBL" id="CP000750">
    <property type="protein sequence ID" value="ABS03495.1"/>
    <property type="molecule type" value="Genomic_DNA"/>
</dbReference>
<dbReference type="SMART" id="SM00065">
    <property type="entry name" value="GAF"/>
    <property type="match status" value="1"/>
</dbReference>
<keyword evidence="4" id="KW-1185">Reference proteome</keyword>
<dbReference type="eggNOG" id="COG2200">
    <property type="taxonomic scope" value="Bacteria"/>
</dbReference>
<organism evidence="3 4">
    <name type="scientific">Kineococcus radiotolerans (strain ATCC BAA-149 / DSM 14245 / SRS30216)</name>
    <dbReference type="NCBI Taxonomy" id="266940"/>
    <lineage>
        <taxon>Bacteria</taxon>
        <taxon>Bacillati</taxon>
        <taxon>Actinomycetota</taxon>
        <taxon>Actinomycetes</taxon>
        <taxon>Kineosporiales</taxon>
        <taxon>Kineosporiaceae</taxon>
        <taxon>Kineococcus</taxon>
    </lineage>
</organism>
<dbReference type="eggNOG" id="COG2203">
    <property type="taxonomic scope" value="Bacteria"/>
</dbReference>
<dbReference type="Gene3D" id="3.30.450.40">
    <property type="match status" value="1"/>
</dbReference>
<proteinExistence type="predicted"/>
<dbReference type="PANTHER" id="PTHR33121:SF70">
    <property type="entry name" value="SIGNALING PROTEIN YKOW"/>
    <property type="match status" value="1"/>
</dbReference>
<dbReference type="STRING" id="266940.Krad_2010"/>
<dbReference type="InterPro" id="IPR003018">
    <property type="entry name" value="GAF"/>
</dbReference>
<feature type="domain" description="EAL" evidence="2">
    <location>
        <begin position="192"/>
        <end position="454"/>
    </location>
</feature>
<dbReference type="InterPro" id="IPR050706">
    <property type="entry name" value="Cyclic-di-GMP_PDE-like"/>
</dbReference>
<dbReference type="SUPFAM" id="SSF141868">
    <property type="entry name" value="EAL domain-like"/>
    <property type="match status" value="1"/>
</dbReference>
<evidence type="ECO:0000313" key="4">
    <source>
        <dbReference type="Proteomes" id="UP000001116"/>
    </source>
</evidence>
<dbReference type="InterPro" id="IPR035919">
    <property type="entry name" value="EAL_sf"/>
</dbReference>
<dbReference type="PROSITE" id="PS50883">
    <property type="entry name" value="EAL"/>
    <property type="match status" value="1"/>
</dbReference>
<reference evidence="4" key="1">
    <citation type="journal article" date="2008" name="PLoS ONE">
        <title>Survival in nuclear waste, extreme resistance, and potential applications gleaned from the genome sequence of Kineococcus radiotolerans SRS30216.</title>
        <authorList>
            <person name="Bagwell C.E."/>
            <person name="Bhat S."/>
            <person name="Hawkins G.M."/>
            <person name="Smith B.W."/>
            <person name="Biswas T."/>
            <person name="Hoover T.R."/>
            <person name="Saunders E."/>
            <person name="Han C.S."/>
            <person name="Tsodikov O.V."/>
            <person name="Shimkets L.J."/>
        </authorList>
    </citation>
    <scope>NUCLEOTIDE SEQUENCE [LARGE SCALE GENOMIC DNA]</scope>
    <source>
        <strain evidence="4">ATCC BAA-149 / DSM 14245 / SRS30216</strain>
    </source>
</reference>
<evidence type="ECO:0000259" key="2">
    <source>
        <dbReference type="PROSITE" id="PS50883"/>
    </source>
</evidence>
<dbReference type="InterPro" id="IPR029016">
    <property type="entry name" value="GAF-like_dom_sf"/>
</dbReference>
<dbReference type="Gene3D" id="3.20.20.450">
    <property type="entry name" value="EAL domain"/>
    <property type="match status" value="1"/>
</dbReference>
<dbReference type="CDD" id="cd01948">
    <property type="entry name" value="EAL"/>
    <property type="match status" value="1"/>
</dbReference>
<feature type="compositionally biased region" description="Basic and acidic residues" evidence="1">
    <location>
        <begin position="1"/>
        <end position="10"/>
    </location>
</feature>
<dbReference type="PANTHER" id="PTHR33121">
    <property type="entry name" value="CYCLIC DI-GMP PHOSPHODIESTERASE PDEF"/>
    <property type="match status" value="1"/>
</dbReference>
<feature type="region of interest" description="Disordered" evidence="1">
    <location>
        <begin position="1"/>
        <end position="21"/>
    </location>
</feature>
<gene>
    <name evidence="3" type="ordered locus">Krad_2010</name>
</gene>
<dbReference type="KEGG" id="kra:Krad_2010"/>
<sequence>MAGRRAREEEPTVPAAPLHPREGERLASLRSYRVLDTGADAALDALAAATARLLDAPTATISLVDEDRQWFASTRDLSAVLGYETPQTSRDVSFCAWTVAQERTLVVPDARTDARFADNAMVTGPEQVRAYAGAPIIGRDGLPLGALCVMDREARDFAEADVQALSALATSVAELLELRRLDAAAGLGSRHVLDESHALRAGIDAQELVVHYQPVVDLPTGRWEGVEALVRWEHPQRGLLAPAAFLPVAEASGLIVPLGRQVLTLACTQVALWRDTPPTGGGAGGGARDLHVAVNLSGRQLGEPDVVDVITDALLVSGLPAQALTLELTETSLAGTGAQVDAALAAIRARGVRLALDDFGTGYASYAYLQRFQPDVVKIDRCFVAALGRSERDDLLTSSLIGLGLQLGCGVVAEGVETPEQARMLADLGVTTAQGYLFSPPRTAQALGARLVAP</sequence>
<protein>
    <submittedName>
        <fullName evidence="3">Diguanylate phosphodiesterase</fullName>
    </submittedName>
</protein>
<dbReference type="Pfam" id="PF00563">
    <property type="entry name" value="EAL"/>
    <property type="match status" value="1"/>
</dbReference>
<name>A6W9K6_KINRD</name>
<dbReference type="SMART" id="SM00052">
    <property type="entry name" value="EAL"/>
    <property type="match status" value="1"/>
</dbReference>
<evidence type="ECO:0000256" key="1">
    <source>
        <dbReference type="SAM" id="MobiDB-lite"/>
    </source>
</evidence>
<dbReference type="AlphaFoldDB" id="A6W9K6"/>
<dbReference type="GO" id="GO:0071111">
    <property type="term" value="F:cyclic-guanylate-specific phosphodiesterase activity"/>
    <property type="evidence" value="ECO:0007669"/>
    <property type="project" value="InterPro"/>
</dbReference>
<accession>A6W9K6</accession>